<protein>
    <submittedName>
        <fullName evidence="1">Squalene synthase HpnC</fullName>
        <ecNumber evidence="1">2.5.1.21</ecNumber>
    </submittedName>
</protein>
<sequence>MSAAAEMTSGKGHRDENFPVASHLVRAELRPAILAFYRFARAADDVADHATASPGEKLAWLDAMEAGLDGDEASGPEGAALARALALRGLPDRHARDLLVAFRRDVTQRRYANWAELMDYCRYSAAPVGRFVLDLHGEGRALWPANDALCAALQVINHLQDCGKDYRTLDRVYLPLDRMGAEPVESLGAATASPALRAVIADLARRCQELLAQSRGFAAEIADRRLALEVGVIQALAEDLAARLTRRDPLSERVHHHKLEALGLGLRGGASVALGWLGRRQA</sequence>
<dbReference type="InterPro" id="IPR017827">
    <property type="entry name" value="HSQ_synthase_HpnC"/>
</dbReference>
<accession>A0ABV7G0Q8</accession>
<dbReference type="InterPro" id="IPR008949">
    <property type="entry name" value="Isoprenoid_synthase_dom_sf"/>
</dbReference>
<dbReference type="SFLD" id="SFLDS00005">
    <property type="entry name" value="Isoprenoid_Synthase_Type_I"/>
    <property type="match status" value="1"/>
</dbReference>
<dbReference type="SUPFAM" id="SSF48576">
    <property type="entry name" value="Terpenoid synthases"/>
    <property type="match status" value="1"/>
</dbReference>
<dbReference type="EC" id="2.5.1.21" evidence="1"/>
<evidence type="ECO:0000313" key="2">
    <source>
        <dbReference type="Proteomes" id="UP001595593"/>
    </source>
</evidence>
<dbReference type="SFLD" id="SFLDG01018">
    <property type="entry name" value="Squalene/Phytoene_Synthase_Lik"/>
    <property type="match status" value="1"/>
</dbReference>
<dbReference type="Proteomes" id="UP001595593">
    <property type="component" value="Unassembled WGS sequence"/>
</dbReference>
<proteinExistence type="predicted"/>
<keyword evidence="2" id="KW-1185">Reference proteome</keyword>
<name>A0ABV7G0Q8_9PROT</name>
<evidence type="ECO:0000313" key="1">
    <source>
        <dbReference type="EMBL" id="MFC3126060.1"/>
    </source>
</evidence>
<dbReference type="InterPro" id="IPR044843">
    <property type="entry name" value="Trans_IPPS_bact-type"/>
</dbReference>
<dbReference type="Pfam" id="PF00494">
    <property type="entry name" value="SQS_PSY"/>
    <property type="match status" value="1"/>
</dbReference>
<dbReference type="PANTHER" id="PTHR31480">
    <property type="entry name" value="BIFUNCTIONAL LYCOPENE CYCLASE/PHYTOENE SYNTHASE"/>
    <property type="match status" value="1"/>
</dbReference>
<organism evidence="1 2">
    <name type="scientific">Teichococcus globiformis</name>
    <dbReference type="NCBI Taxonomy" id="2307229"/>
    <lineage>
        <taxon>Bacteria</taxon>
        <taxon>Pseudomonadati</taxon>
        <taxon>Pseudomonadota</taxon>
        <taxon>Alphaproteobacteria</taxon>
        <taxon>Acetobacterales</taxon>
        <taxon>Roseomonadaceae</taxon>
        <taxon>Roseomonas</taxon>
    </lineage>
</organism>
<keyword evidence="1" id="KW-0808">Transferase</keyword>
<gene>
    <name evidence="1" type="primary">hpnC</name>
    <name evidence="1" type="ORF">ACFOD4_13410</name>
</gene>
<dbReference type="EMBL" id="JBHRTN010000012">
    <property type="protein sequence ID" value="MFC3126060.1"/>
    <property type="molecule type" value="Genomic_DNA"/>
</dbReference>
<comment type="caution">
    <text evidence="1">The sequence shown here is derived from an EMBL/GenBank/DDBJ whole genome shotgun (WGS) entry which is preliminary data.</text>
</comment>
<dbReference type="SFLD" id="SFLDG01212">
    <property type="entry name" value="Phytoene_synthase_like"/>
    <property type="match status" value="1"/>
</dbReference>
<dbReference type="InterPro" id="IPR002060">
    <property type="entry name" value="Squ/phyt_synthse"/>
</dbReference>
<dbReference type="NCBIfam" id="TIGR03464">
    <property type="entry name" value="HpnC"/>
    <property type="match status" value="1"/>
</dbReference>
<dbReference type="Gene3D" id="1.10.600.10">
    <property type="entry name" value="Farnesyl Diphosphate Synthase"/>
    <property type="match status" value="1"/>
</dbReference>
<reference evidence="2" key="1">
    <citation type="journal article" date="2019" name="Int. J. Syst. Evol. Microbiol.">
        <title>The Global Catalogue of Microorganisms (GCM) 10K type strain sequencing project: providing services to taxonomists for standard genome sequencing and annotation.</title>
        <authorList>
            <consortium name="The Broad Institute Genomics Platform"/>
            <consortium name="The Broad Institute Genome Sequencing Center for Infectious Disease"/>
            <person name="Wu L."/>
            <person name="Ma J."/>
        </authorList>
    </citation>
    <scope>NUCLEOTIDE SEQUENCE [LARGE SCALE GENOMIC DNA]</scope>
    <source>
        <strain evidence="2">KCTC 52094</strain>
    </source>
</reference>
<dbReference type="RefSeq" id="WP_379597163.1">
    <property type="nucleotide sequence ID" value="NZ_JBHRTN010000012.1"/>
</dbReference>
<dbReference type="GO" id="GO:0051996">
    <property type="term" value="F:squalene synthase [NAD(P)H] activity"/>
    <property type="evidence" value="ECO:0007669"/>
    <property type="project" value="UniProtKB-EC"/>
</dbReference>